<organism evidence="6 7">
    <name type="scientific">Pseudoalteromonas fuliginea</name>
    <dbReference type="NCBI Taxonomy" id="1872678"/>
    <lineage>
        <taxon>Bacteria</taxon>
        <taxon>Pseudomonadati</taxon>
        <taxon>Pseudomonadota</taxon>
        <taxon>Gammaproteobacteria</taxon>
        <taxon>Alteromonadales</taxon>
        <taxon>Pseudoalteromonadaceae</taxon>
        <taxon>Pseudoalteromonas</taxon>
    </lineage>
</organism>
<feature type="domain" description="N-acetyltransferase" evidence="3">
    <location>
        <begin position="1"/>
        <end position="157"/>
    </location>
</feature>
<evidence type="ECO:0000256" key="1">
    <source>
        <dbReference type="ARBA" id="ARBA00022679"/>
    </source>
</evidence>
<dbReference type="InterPro" id="IPR016181">
    <property type="entry name" value="Acyl_CoA_acyltransferase"/>
</dbReference>
<evidence type="ECO:0000313" key="9">
    <source>
        <dbReference type="Proteomes" id="UP000324162"/>
    </source>
</evidence>
<keyword evidence="1" id="KW-0808">Transferase</keyword>
<dbReference type="OrthoDB" id="5459937at2"/>
<dbReference type="RefSeq" id="WP_033015403.1">
    <property type="nucleotide sequence ID" value="NZ_JBBMQV010000003.1"/>
</dbReference>
<dbReference type="PROSITE" id="PS51186">
    <property type="entry name" value="GNAT"/>
    <property type="match status" value="1"/>
</dbReference>
<evidence type="ECO:0000313" key="6">
    <source>
        <dbReference type="EMBL" id="KDC50851.1"/>
    </source>
</evidence>
<reference evidence="8 9" key="2">
    <citation type="submission" date="2019-01" db="EMBL/GenBank/DDBJ databases">
        <title>Genome sequences of marine Pseudoalteromonas species.</title>
        <authorList>
            <person name="Boraston A.B."/>
            <person name="Hehemann J.-H."/>
            <person name="Vickers C.J."/>
            <person name="Salama-Alber O."/>
            <person name="Abe K."/>
            <person name="Hettle A.J."/>
        </authorList>
    </citation>
    <scope>NUCLEOTIDE SEQUENCE [LARGE SCALE GENOMIC DNA]</scope>
    <source>
        <strain evidence="5 9">PS42</strain>
        <strain evidence="4 8">PS47</strain>
    </source>
</reference>
<gene>
    <name evidence="6" type="ORF">DC53_11060</name>
    <name evidence="5" type="ORF">EU508_11530</name>
    <name evidence="4" type="ORF">EU509_15555</name>
</gene>
<dbReference type="Pfam" id="PF13420">
    <property type="entry name" value="Acetyltransf_4"/>
    <property type="match status" value="1"/>
</dbReference>
<reference evidence="6 7" key="1">
    <citation type="submission" date="2014-04" db="EMBL/GenBank/DDBJ databases">
        <title>Pseudoalteromonas galatheae sp. nov., isolated from a deep-sea polychaete near Canal Concepcion, Chile.</title>
        <authorList>
            <person name="Machado H.R."/>
            <person name="Gram L."/>
            <person name="Vynne N.G."/>
        </authorList>
    </citation>
    <scope>NUCLEOTIDE SEQUENCE [LARGE SCALE GENOMIC DNA]</scope>
    <source>
        <strain evidence="6 7">KMM216</strain>
    </source>
</reference>
<evidence type="ECO:0000313" key="7">
    <source>
        <dbReference type="Proteomes" id="UP000027154"/>
    </source>
</evidence>
<sequence length="162" mass="18582">MTTRLATINDLSEIVAIYNETIAGRMVTADTEEVTVEEKREWFNSHTQKRPIYVYCENNKILAWLSYKSFYGRPAYDGTVEMSIYITAKAQGKGLGKKLMEFAQIQAKQLNIRVLLGFIFSHNLPSVNLFKHFGFDVWGELPNVAMMDSKLYSLTIFGKHVE</sequence>
<evidence type="ECO:0000313" key="5">
    <source>
        <dbReference type="EMBL" id="KAA1159760.1"/>
    </source>
</evidence>
<keyword evidence="2" id="KW-0012">Acyltransferase</keyword>
<dbReference type="PANTHER" id="PTHR43072">
    <property type="entry name" value="N-ACETYLTRANSFERASE"/>
    <property type="match status" value="1"/>
</dbReference>
<dbReference type="EMBL" id="SEUJ01000075">
    <property type="protein sequence ID" value="KAA1152204.1"/>
    <property type="molecule type" value="Genomic_DNA"/>
</dbReference>
<evidence type="ECO:0000259" key="3">
    <source>
        <dbReference type="PROSITE" id="PS51186"/>
    </source>
</evidence>
<evidence type="ECO:0000313" key="4">
    <source>
        <dbReference type="EMBL" id="KAA1152204.1"/>
    </source>
</evidence>
<evidence type="ECO:0000313" key="8">
    <source>
        <dbReference type="Proteomes" id="UP000322915"/>
    </source>
</evidence>
<accession>A0A063KQU3</accession>
<dbReference type="PANTHER" id="PTHR43072:SF23">
    <property type="entry name" value="UPF0039 PROTEIN C11D3.02C"/>
    <property type="match status" value="1"/>
</dbReference>
<keyword evidence="8" id="KW-1185">Reference proteome</keyword>
<dbReference type="SUPFAM" id="SSF55729">
    <property type="entry name" value="Acyl-CoA N-acyltransferases (Nat)"/>
    <property type="match status" value="1"/>
</dbReference>
<dbReference type="Proteomes" id="UP000324162">
    <property type="component" value="Unassembled WGS sequence"/>
</dbReference>
<dbReference type="GO" id="GO:0016747">
    <property type="term" value="F:acyltransferase activity, transferring groups other than amino-acyl groups"/>
    <property type="evidence" value="ECO:0007669"/>
    <property type="project" value="InterPro"/>
</dbReference>
<comment type="caution">
    <text evidence="6">The sequence shown here is derived from an EMBL/GenBank/DDBJ whole genome shotgun (WGS) entry which is preliminary data.</text>
</comment>
<dbReference type="EMBL" id="SEUK01000050">
    <property type="protein sequence ID" value="KAA1159760.1"/>
    <property type="molecule type" value="Genomic_DNA"/>
</dbReference>
<dbReference type="Gene3D" id="3.40.630.30">
    <property type="match status" value="1"/>
</dbReference>
<protein>
    <submittedName>
        <fullName evidence="4">N-acetyltransferase</fullName>
    </submittedName>
    <submittedName>
        <fullName evidence="6">Phosphinothricin acetyltransferase</fullName>
    </submittedName>
</protein>
<proteinExistence type="predicted"/>
<dbReference type="InterPro" id="IPR000182">
    <property type="entry name" value="GNAT_dom"/>
</dbReference>
<dbReference type="EMBL" id="JJNZ01000031">
    <property type="protein sequence ID" value="KDC50851.1"/>
    <property type="molecule type" value="Genomic_DNA"/>
</dbReference>
<name>A0A063KQU3_9GAMM</name>
<dbReference type="Proteomes" id="UP000322915">
    <property type="component" value="Unassembled WGS sequence"/>
</dbReference>
<evidence type="ECO:0000256" key="2">
    <source>
        <dbReference type="ARBA" id="ARBA00023315"/>
    </source>
</evidence>
<dbReference type="AlphaFoldDB" id="A0A063KQU3"/>
<dbReference type="CDD" id="cd04301">
    <property type="entry name" value="NAT_SF"/>
    <property type="match status" value="1"/>
</dbReference>
<dbReference type="Proteomes" id="UP000027154">
    <property type="component" value="Unassembled WGS sequence"/>
</dbReference>